<evidence type="ECO:0000256" key="3">
    <source>
        <dbReference type="SAM" id="MobiDB-lite"/>
    </source>
</evidence>
<dbReference type="PANTHER" id="PTHR46910">
    <property type="entry name" value="TRANSCRIPTION FACTOR PDR1"/>
    <property type="match status" value="1"/>
</dbReference>
<dbReference type="Proteomes" id="UP001498398">
    <property type="component" value="Unassembled WGS sequence"/>
</dbReference>
<dbReference type="SUPFAM" id="SSF57701">
    <property type="entry name" value="Zn2/Cys6 DNA-binding domain"/>
    <property type="match status" value="1"/>
</dbReference>
<organism evidence="5 6">
    <name type="scientific">Marasmiellus scandens</name>
    <dbReference type="NCBI Taxonomy" id="2682957"/>
    <lineage>
        <taxon>Eukaryota</taxon>
        <taxon>Fungi</taxon>
        <taxon>Dikarya</taxon>
        <taxon>Basidiomycota</taxon>
        <taxon>Agaricomycotina</taxon>
        <taxon>Agaricomycetes</taxon>
        <taxon>Agaricomycetidae</taxon>
        <taxon>Agaricales</taxon>
        <taxon>Marasmiineae</taxon>
        <taxon>Omphalotaceae</taxon>
        <taxon>Marasmiellus</taxon>
    </lineage>
</organism>
<dbReference type="Pfam" id="PF00172">
    <property type="entry name" value="Zn_clus"/>
    <property type="match status" value="1"/>
</dbReference>
<keyword evidence="6" id="KW-1185">Reference proteome</keyword>
<dbReference type="InterPro" id="IPR001138">
    <property type="entry name" value="Zn2Cys6_DnaBD"/>
</dbReference>
<dbReference type="InterPro" id="IPR007219">
    <property type="entry name" value="XnlR_reg_dom"/>
</dbReference>
<feature type="region of interest" description="Disordered" evidence="3">
    <location>
        <begin position="657"/>
        <end position="680"/>
    </location>
</feature>
<evidence type="ECO:0000256" key="1">
    <source>
        <dbReference type="ARBA" id="ARBA00022723"/>
    </source>
</evidence>
<dbReference type="PROSITE" id="PS50048">
    <property type="entry name" value="ZN2_CY6_FUNGAL_2"/>
    <property type="match status" value="1"/>
</dbReference>
<sequence>MFEYRQKPERKPNLPNACDECKRRKIRCDSEIMPNNICSHCMNSGMICTHRRVQQRRGPKPWSIRTAASQPVDIIVANILAATPSDSIEVPEDKRVTRKILAKLANRIRDLEEELKRILTPQQVSLRQKENKDFLLPTSSSSTTLEAVDLSSLVEASEETDSVENLTQQLSKFSFKVPNNAHYGESSNLMLMIAAIDHGKELHGSNLPDWNYICSVVKRPEFWNVTSWPAWYSSAEQYLPLEFPSQPHQQKPKDLYSTLYIAYLHSTSSGVDLAWLIVGIAIRRSQEKGAHRRHVANLARPTVEGELWKRAFWMLIVTDTYTTTMFGRPRAISVQDFDLDPLIECDDEYWEPADSTQAFIQPEGIPSKISYWNSYLKLIEINGFALLTIYSVRKSELGSKMGIGDTEWYQKAVMELDSALNKWLDSVPEHLRWENQDDTSIFFSQSAILHSTYYWIQIQVHRRFIPRPGRSSSTSFPSLTICTNAARSCIRVCETYYKKKASLLLPHFLISLSSSAIILALNLARSARHDASFDPTRDLLDIHRCIELMRRHEDRYTFGGRFVDTINMIMCAINPTCLVPKPGVSYVNSLNTASQMDPNISDSFTSQGMSGPAWVGDFSQSTTEPPFHSKQKGEFPIYSGSILNNLNDEPLTINYHSTGSNHEESSAYNGSTSTHTNSDIFGNLPDERVVDTWRNSFSSDAQDWDSFMIGIDQLLNPGSASGSNAFDPFNF</sequence>
<dbReference type="InterPro" id="IPR050987">
    <property type="entry name" value="AtrR-like"/>
</dbReference>
<protein>
    <submittedName>
        <fullName evidence="5">Gypsy retrotransposon integrase-like protein 1</fullName>
    </submittedName>
</protein>
<comment type="caution">
    <text evidence="5">The sequence shown here is derived from an EMBL/GenBank/DDBJ whole genome shotgun (WGS) entry which is preliminary data.</text>
</comment>
<dbReference type="EMBL" id="JBANRG010000019">
    <property type="protein sequence ID" value="KAK7457843.1"/>
    <property type="molecule type" value="Genomic_DNA"/>
</dbReference>
<proteinExistence type="predicted"/>
<evidence type="ECO:0000259" key="4">
    <source>
        <dbReference type="PROSITE" id="PS50048"/>
    </source>
</evidence>
<feature type="domain" description="Zn(2)-C6 fungal-type" evidence="4">
    <location>
        <begin position="17"/>
        <end position="50"/>
    </location>
</feature>
<evidence type="ECO:0000313" key="5">
    <source>
        <dbReference type="EMBL" id="KAK7457843.1"/>
    </source>
</evidence>
<keyword evidence="1" id="KW-0479">Metal-binding</keyword>
<dbReference type="CDD" id="cd00067">
    <property type="entry name" value="GAL4"/>
    <property type="match status" value="1"/>
</dbReference>
<dbReference type="PANTHER" id="PTHR46910:SF38">
    <property type="entry name" value="ZN(2)-C6 FUNGAL-TYPE DOMAIN-CONTAINING PROTEIN"/>
    <property type="match status" value="1"/>
</dbReference>
<name>A0ABR1JD49_9AGAR</name>
<dbReference type="CDD" id="cd12148">
    <property type="entry name" value="fungal_TF_MHR"/>
    <property type="match status" value="1"/>
</dbReference>
<dbReference type="PROSITE" id="PS00463">
    <property type="entry name" value="ZN2_CY6_FUNGAL_1"/>
    <property type="match status" value="1"/>
</dbReference>
<dbReference type="SMART" id="SM00906">
    <property type="entry name" value="Fungal_trans"/>
    <property type="match status" value="1"/>
</dbReference>
<dbReference type="Pfam" id="PF04082">
    <property type="entry name" value="Fungal_trans"/>
    <property type="match status" value="1"/>
</dbReference>
<accession>A0ABR1JD49</accession>
<dbReference type="Gene3D" id="4.10.240.10">
    <property type="entry name" value="Zn(2)-C6 fungal-type DNA-binding domain"/>
    <property type="match status" value="1"/>
</dbReference>
<evidence type="ECO:0000256" key="2">
    <source>
        <dbReference type="ARBA" id="ARBA00023242"/>
    </source>
</evidence>
<dbReference type="InterPro" id="IPR036864">
    <property type="entry name" value="Zn2-C6_fun-type_DNA-bd_sf"/>
</dbReference>
<evidence type="ECO:0000313" key="6">
    <source>
        <dbReference type="Proteomes" id="UP001498398"/>
    </source>
</evidence>
<gene>
    <name evidence="5" type="primary">GIN1_20</name>
    <name evidence="5" type="ORF">VKT23_010187</name>
</gene>
<dbReference type="SMART" id="SM00066">
    <property type="entry name" value="GAL4"/>
    <property type="match status" value="1"/>
</dbReference>
<keyword evidence="2" id="KW-0539">Nucleus</keyword>
<reference evidence="5 6" key="1">
    <citation type="submission" date="2024-01" db="EMBL/GenBank/DDBJ databases">
        <title>A draft genome for the cacao thread blight pathogen Marasmiellus scandens.</title>
        <authorList>
            <person name="Baruah I.K."/>
            <person name="Leung J."/>
            <person name="Bukari Y."/>
            <person name="Amoako-Attah I."/>
            <person name="Meinhardt L.W."/>
            <person name="Bailey B.A."/>
            <person name="Cohen S.P."/>
        </authorList>
    </citation>
    <scope>NUCLEOTIDE SEQUENCE [LARGE SCALE GENOMIC DNA]</scope>
    <source>
        <strain evidence="5 6">GH-19</strain>
    </source>
</reference>